<reference evidence="1 3" key="1">
    <citation type="submission" date="2014-04" db="EMBL/GenBank/DDBJ databases">
        <title>Evolutionary Origins and Diversification of the Mycorrhizal Mutualists.</title>
        <authorList>
            <consortium name="DOE Joint Genome Institute"/>
            <consortium name="Mycorrhizal Genomics Consortium"/>
            <person name="Kohler A."/>
            <person name="Kuo A."/>
            <person name="Nagy L.G."/>
            <person name="Floudas D."/>
            <person name="Copeland A."/>
            <person name="Barry K.W."/>
            <person name="Cichocki N."/>
            <person name="Veneault-Fourrey C."/>
            <person name="LaButti K."/>
            <person name="Lindquist E.A."/>
            <person name="Lipzen A."/>
            <person name="Lundell T."/>
            <person name="Morin E."/>
            <person name="Murat C."/>
            <person name="Riley R."/>
            <person name="Ohm R."/>
            <person name="Sun H."/>
            <person name="Tunlid A."/>
            <person name="Henrissat B."/>
            <person name="Grigoriev I.V."/>
            <person name="Hibbett D.S."/>
            <person name="Martin F."/>
        </authorList>
    </citation>
    <scope>NUCLEOTIDE SEQUENCE [LARGE SCALE GENOMIC DNA]</scope>
    <source>
        <strain evidence="1 3">MD-312</strain>
    </source>
</reference>
<dbReference type="EMBL" id="KN839861">
    <property type="protein sequence ID" value="KIJ61567.1"/>
    <property type="molecule type" value="Genomic_DNA"/>
</dbReference>
<gene>
    <name evidence="2" type="ORF">HYDPIDRAFT_115729</name>
    <name evidence="1" type="ORF">HYDPIDRAFT_120567</name>
</gene>
<dbReference type="SUPFAM" id="SSF81383">
    <property type="entry name" value="F-box domain"/>
    <property type="match status" value="1"/>
</dbReference>
<evidence type="ECO:0008006" key="4">
    <source>
        <dbReference type="Google" id="ProtNLM"/>
    </source>
</evidence>
<evidence type="ECO:0000313" key="3">
    <source>
        <dbReference type="Proteomes" id="UP000053820"/>
    </source>
</evidence>
<proteinExistence type="predicted"/>
<dbReference type="InterPro" id="IPR036047">
    <property type="entry name" value="F-box-like_dom_sf"/>
</dbReference>
<sequence>MANHKISVASPPLIALSSYQLSVRCCSATGRAMQVSSKLPCPPRCHLQGLAQELLCYILSFLPFRDIIRSASVSDLPDHSCGAAGLGRAPIYCRARSQQFVPDRRTDSKFIAVREAPASQAHHIRIGQQQYHGHENPYVVERTAQWQSVHYQWVFLLDERQDTVLSANRAEERFFNRIVEYLSLGMGWVQRESRRCRILHSHGRVARTSCGSHFSR</sequence>
<protein>
    <recommendedName>
        <fullName evidence="4">F-box domain-containing protein</fullName>
    </recommendedName>
</protein>
<dbReference type="OrthoDB" id="2745718at2759"/>
<accession>A0A0C2PR30</accession>
<evidence type="ECO:0000313" key="1">
    <source>
        <dbReference type="EMBL" id="KIJ57508.1"/>
    </source>
</evidence>
<keyword evidence="3" id="KW-1185">Reference proteome</keyword>
<organism evidence="1 3">
    <name type="scientific">Hydnomerulius pinastri MD-312</name>
    <dbReference type="NCBI Taxonomy" id="994086"/>
    <lineage>
        <taxon>Eukaryota</taxon>
        <taxon>Fungi</taxon>
        <taxon>Dikarya</taxon>
        <taxon>Basidiomycota</taxon>
        <taxon>Agaricomycotina</taxon>
        <taxon>Agaricomycetes</taxon>
        <taxon>Agaricomycetidae</taxon>
        <taxon>Boletales</taxon>
        <taxon>Boletales incertae sedis</taxon>
        <taxon>Leucogyrophana</taxon>
    </lineage>
</organism>
<dbReference type="HOGENOM" id="CLU_1277763_0_0_1"/>
<evidence type="ECO:0000313" key="2">
    <source>
        <dbReference type="EMBL" id="KIJ61567.1"/>
    </source>
</evidence>
<dbReference type="EMBL" id="KN840319">
    <property type="protein sequence ID" value="KIJ57508.1"/>
    <property type="molecule type" value="Genomic_DNA"/>
</dbReference>
<name>A0A0C2PR30_9AGAM</name>
<dbReference type="AlphaFoldDB" id="A0A0C2PR30"/>
<dbReference type="Proteomes" id="UP000053820">
    <property type="component" value="Unassembled WGS sequence"/>
</dbReference>